<keyword evidence="8" id="KW-1185">Reference proteome</keyword>
<dbReference type="PANTHER" id="PTHR33529:SF6">
    <property type="entry name" value="YJGP_YJGQ FAMILY PERMEASE"/>
    <property type="match status" value="1"/>
</dbReference>
<dbReference type="GO" id="GO:0043190">
    <property type="term" value="C:ATP-binding cassette (ABC) transporter complex"/>
    <property type="evidence" value="ECO:0007669"/>
    <property type="project" value="TreeGrafter"/>
</dbReference>
<feature type="transmembrane region" description="Helical" evidence="6">
    <location>
        <begin position="98"/>
        <end position="120"/>
    </location>
</feature>
<protein>
    <submittedName>
        <fullName evidence="7">LPS export ABC transporter permease LptG/LPS export ABC transporter permease LptF</fullName>
    </submittedName>
</protein>
<feature type="transmembrane region" description="Helical" evidence="6">
    <location>
        <begin position="491"/>
        <end position="514"/>
    </location>
</feature>
<evidence type="ECO:0000256" key="1">
    <source>
        <dbReference type="ARBA" id="ARBA00004651"/>
    </source>
</evidence>
<comment type="subcellular location">
    <subcellularLocation>
        <location evidence="1">Cell membrane</location>
        <topology evidence="1">Multi-pass membrane protein</topology>
    </subcellularLocation>
</comment>
<evidence type="ECO:0000256" key="4">
    <source>
        <dbReference type="ARBA" id="ARBA00022989"/>
    </source>
</evidence>
<keyword evidence="2" id="KW-1003">Cell membrane</keyword>
<feature type="transmembrane region" description="Helical" evidence="6">
    <location>
        <begin position="12"/>
        <end position="32"/>
    </location>
</feature>
<proteinExistence type="predicted"/>
<dbReference type="EMBL" id="JACHIP010000001">
    <property type="protein sequence ID" value="MBB5056051.1"/>
    <property type="molecule type" value="Genomic_DNA"/>
</dbReference>
<dbReference type="InterPro" id="IPR005495">
    <property type="entry name" value="LptG/LptF_permease"/>
</dbReference>
<evidence type="ECO:0000256" key="2">
    <source>
        <dbReference type="ARBA" id="ARBA00022475"/>
    </source>
</evidence>
<evidence type="ECO:0000256" key="6">
    <source>
        <dbReference type="SAM" id="Phobius"/>
    </source>
</evidence>
<evidence type="ECO:0000313" key="8">
    <source>
        <dbReference type="Proteomes" id="UP000540989"/>
    </source>
</evidence>
<sequence length="821" mass="89495">MRLLTRYILREVSSHAVLGGVLFTFVLFMQHLSDILGLAVRNSASLADVCRIILYMLPNTLTVTIPMAILVGILLGLSRLAADSEITAMRASGMGVLGFVRIVSILAALGMAAGLVNSIWLAPRSAAALLGLENSLKSSQASFEVQPRVFYEDLKNYVLYVQEVKPALGGASIWKHVFLADLSDPESPHITTADKAVVLNEPGSANALPGGADSATIRLHLLDGTQHQVSASSPGQYDISTFSTTDIPLQTGVQNGTRVSRSDTPIHALSLSEVWRLSRVTPKDGKDFSSRPFLIELNSRFSYPFACIVLMLVGVPLGLSSKRSGRSTGIVLAIALVFVYYLTSLVGVAFAKSGKVSPFVGVWSANLIFLVAGVLLLQQLSRGGIALNIFASVGQWLGRMLERMMSRDEDGPGTAEKVTMAQRLANFRATLHIRFPLLLDDYVMREFVTNFLFVLSSFAVLFVVFTFFELIGDIIRNRTALVTVGEYLVNLIPYIISAVTPLCALVAVLVTFGALNRSSELTAMKATGISLYRVVAPVLVIAAVLAASLFAFDEYYLPGANRRQEALRAVIKNKPAQTFLRPDRKWISGQTGTALVQAAATTGKSGKIVQPGAPGEPARIFYYQFFDSNKDVFANLTVFELEPDTFVLRRRIFASSVRWDGHNWIFDQGWQRTFAGETVGTYQPFAVAEFPEIKEQPSYFKKEDLQSQEMSFAELSDYIGDLKQSGFDTMRLRVQLMKKIAYPVVTLVMAILAVPFALSMGKRGSLVGISTAIGLAISYWVVAGLFEAMGNVNTLPPVLAAWSPDVLFGIVGAYLLLRTPT</sequence>
<dbReference type="Proteomes" id="UP000540989">
    <property type="component" value="Unassembled WGS sequence"/>
</dbReference>
<feature type="transmembrane region" description="Helical" evidence="6">
    <location>
        <begin position="356"/>
        <end position="377"/>
    </location>
</feature>
<gene>
    <name evidence="7" type="ORF">HDF16_000720</name>
</gene>
<feature type="transmembrane region" description="Helical" evidence="6">
    <location>
        <begin position="331"/>
        <end position="350"/>
    </location>
</feature>
<keyword evidence="5 6" id="KW-0472">Membrane</keyword>
<accession>A0A7W7ZAZ9</accession>
<keyword evidence="3 6" id="KW-0812">Transmembrane</keyword>
<evidence type="ECO:0000256" key="5">
    <source>
        <dbReference type="ARBA" id="ARBA00023136"/>
    </source>
</evidence>
<feature type="transmembrane region" description="Helical" evidence="6">
    <location>
        <begin position="52"/>
        <end position="77"/>
    </location>
</feature>
<feature type="transmembrane region" description="Helical" evidence="6">
    <location>
        <begin position="301"/>
        <end position="319"/>
    </location>
</feature>
<dbReference type="GO" id="GO:0015920">
    <property type="term" value="P:lipopolysaccharide transport"/>
    <property type="evidence" value="ECO:0007669"/>
    <property type="project" value="TreeGrafter"/>
</dbReference>
<name>A0A7W7ZAZ9_9BACT</name>
<reference evidence="7 8" key="1">
    <citation type="submission" date="2020-08" db="EMBL/GenBank/DDBJ databases">
        <title>Genomic Encyclopedia of Type Strains, Phase IV (KMG-V): Genome sequencing to study the core and pangenomes of soil and plant-associated prokaryotes.</title>
        <authorList>
            <person name="Whitman W."/>
        </authorList>
    </citation>
    <scope>NUCLEOTIDE SEQUENCE [LARGE SCALE GENOMIC DNA]</scope>
    <source>
        <strain evidence="7 8">M8UP14</strain>
    </source>
</reference>
<keyword evidence="4 6" id="KW-1133">Transmembrane helix</keyword>
<feature type="transmembrane region" description="Helical" evidence="6">
    <location>
        <begin position="447"/>
        <end position="471"/>
    </location>
</feature>
<dbReference type="Pfam" id="PF03739">
    <property type="entry name" value="LptF_LptG"/>
    <property type="match status" value="2"/>
</dbReference>
<feature type="transmembrane region" description="Helical" evidence="6">
    <location>
        <begin position="766"/>
        <end position="786"/>
    </location>
</feature>
<feature type="transmembrane region" description="Helical" evidence="6">
    <location>
        <begin position="798"/>
        <end position="817"/>
    </location>
</feature>
<evidence type="ECO:0000256" key="3">
    <source>
        <dbReference type="ARBA" id="ARBA00022692"/>
    </source>
</evidence>
<feature type="transmembrane region" description="Helical" evidence="6">
    <location>
        <begin position="534"/>
        <end position="552"/>
    </location>
</feature>
<evidence type="ECO:0000313" key="7">
    <source>
        <dbReference type="EMBL" id="MBB5056051.1"/>
    </source>
</evidence>
<dbReference type="PANTHER" id="PTHR33529">
    <property type="entry name" value="SLR0882 PROTEIN-RELATED"/>
    <property type="match status" value="1"/>
</dbReference>
<comment type="caution">
    <text evidence="7">The sequence shown here is derived from an EMBL/GenBank/DDBJ whole genome shotgun (WGS) entry which is preliminary data.</text>
</comment>
<organism evidence="7 8">
    <name type="scientific">Granulicella aggregans</name>
    <dbReference type="NCBI Taxonomy" id="474949"/>
    <lineage>
        <taxon>Bacteria</taxon>
        <taxon>Pseudomonadati</taxon>
        <taxon>Acidobacteriota</taxon>
        <taxon>Terriglobia</taxon>
        <taxon>Terriglobales</taxon>
        <taxon>Acidobacteriaceae</taxon>
        <taxon>Granulicella</taxon>
    </lineage>
</organism>
<dbReference type="AlphaFoldDB" id="A0A7W7ZAZ9"/>
<feature type="transmembrane region" description="Helical" evidence="6">
    <location>
        <begin position="740"/>
        <end position="760"/>
    </location>
</feature>
<dbReference type="RefSeq" id="WP_184213753.1">
    <property type="nucleotide sequence ID" value="NZ_JACHIP010000001.1"/>
</dbReference>